<evidence type="ECO:0000256" key="3">
    <source>
        <dbReference type="ARBA" id="ARBA00023002"/>
    </source>
</evidence>
<dbReference type="Proteomes" id="UP000460435">
    <property type="component" value="Unassembled WGS sequence"/>
</dbReference>
<dbReference type="AlphaFoldDB" id="A0A7K3M9H1"/>
<keyword evidence="4" id="KW-0503">Monooxygenase</keyword>
<evidence type="ECO:0000259" key="5">
    <source>
        <dbReference type="Pfam" id="PF00296"/>
    </source>
</evidence>
<evidence type="ECO:0000313" key="7">
    <source>
        <dbReference type="Proteomes" id="UP000460435"/>
    </source>
</evidence>
<keyword evidence="2" id="KW-0288">FMN</keyword>
<evidence type="ECO:0000256" key="1">
    <source>
        <dbReference type="ARBA" id="ARBA00022630"/>
    </source>
</evidence>
<dbReference type="PANTHER" id="PTHR42847">
    <property type="entry name" value="ALKANESULFONATE MONOOXYGENASE"/>
    <property type="match status" value="1"/>
</dbReference>
<reference evidence="6 7" key="1">
    <citation type="submission" date="2019-11" db="EMBL/GenBank/DDBJ databases">
        <authorList>
            <person name="Li X.-J."/>
            <person name="Feng X.-M."/>
        </authorList>
    </citation>
    <scope>NUCLEOTIDE SEQUENCE [LARGE SCALE GENOMIC DNA]</scope>
    <source>
        <strain evidence="6 7">XMNu-373</strain>
    </source>
</reference>
<dbReference type="RefSeq" id="WP_162452316.1">
    <property type="nucleotide sequence ID" value="NZ_WLZY01000008.1"/>
</dbReference>
<dbReference type="InterPro" id="IPR019923">
    <property type="entry name" value="Lucif-like_OxRdtase_MSMEG_2516"/>
</dbReference>
<proteinExistence type="predicted"/>
<dbReference type="GO" id="GO:0046306">
    <property type="term" value="P:alkanesulfonate catabolic process"/>
    <property type="evidence" value="ECO:0007669"/>
    <property type="project" value="TreeGrafter"/>
</dbReference>
<accession>A0A7K3M9H1</accession>
<dbReference type="Gene3D" id="3.20.20.30">
    <property type="entry name" value="Luciferase-like domain"/>
    <property type="match status" value="1"/>
</dbReference>
<dbReference type="PANTHER" id="PTHR42847:SF4">
    <property type="entry name" value="ALKANESULFONATE MONOOXYGENASE-RELATED"/>
    <property type="match status" value="1"/>
</dbReference>
<evidence type="ECO:0000313" key="6">
    <source>
        <dbReference type="EMBL" id="NDL59612.1"/>
    </source>
</evidence>
<keyword evidence="3" id="KW-0560">Oxidoreductase</keyword>
<evidence type="ECO:0000256" key="4">
    <source>
        <dbReference type="ARBA" id="ARBA00023033"/>
    </source>
</evidence>
<keyword evidence="1" id="KW-0285">Flavoprotein</keyword>
<name>A0A7K3M9H1_9ACTN</name>
<dbReference type="EMBL" id="WLZY01000008">
    <property type="protein sequence ID" value="NDL59612.1"/>
    <property type="molecule type" value="Genomic_DNA"/>
</dbReference>
<dbReference type="InterPro" id="IPR050172">
    <property type="entry name" value="SsuD_RutA_monooxygenase"/>
</dbReference>
<evidence type="ECO:0000256" key="2">
    <source>
        <dbReference type="ARBA" id="ARBA00022643"/>
    </source>
</evidence>
<gene>
    <name evidence="6" type="ORF">F7O44_21305</name>
</gene>
<dbReference type="NCBIfam" id="TIGR03621">
    <property type="entry name" value="F420_MSMEG_2516"/>
    <property type="match status" value="1"/>
</dbReference>
<dbReference type="Pfam" id="PF00296">
    <property type="entry name" value="Bac_luciferase"/>
    <property type="match status" value="1"/>
</dbReference>
<dbReference type="SUPFAM" id="SSF51679">
    <property type="entry name" value="Bacterial luciferase-like"/>
    <property type="match status" value="1"/>
</dbReference>
<dbReference type="GO" id="GO:0008726">
    <property type="term" value="F:alkanesulfonate monooxygenase activity"/>
    <property type="evidence" value="ECO:0007669"/>
    <property type="project" value="TreeGrafter"/>
</dbReference>
<feature type="domain" description="Luciferase-like" evidence="5">
    <location>
        <begin position="8"/>
        <end position="265"/>
    </location>
</feature>
<sequence>MTTTFPFRFGVLGEQVRSPESLAHTARQAERLGYSTFLLRDHFVREPFGDQLAPLVALAAVAGSTTTLRVGTVVLANDYRHPVMLAKEAATLDVLSGGRFEMGLGAGWLRDEYESAGMPFDLARLRVDRLEESLVILKGLLAGEKVTFDGEHYSIRSLSTFPAASQRPHPPIQVGAGSKRMLRLAGREADIVGVLPKALPEGAISDALSERTPEAMKQKIEWIREGAGPRMGDVELSMVISPVIDDDVRAAVARYTSGRDWARLPADQVLDMPAAFLGPVERIAEVMRARREQFGFSYYIVPDAIIERFAPVVECLAGT</sequence>
<protein>
    <submittedName>
        <fullName evidence="6">TIGR03621 family F420-dependent LLM class oxidoreductase</fullName>
    </submittedName>
</protein>
<dbReference type="InterPro" id="IPR036661">
    <property type="entry name" value="Luciferase-like_sf"/>
</dbReference>
<keyword evidence="7" id="KW-1185">Reference proteome</keyword>
<comment type="caution">
    <text evidence="6">The sequence shown here is derived from an EMBL/GenBank/DDBJ whole genome shotgun (WGS) entry which is preliminary data.</text>
</comment>
<dbReference type="InterPro" id="IPR011251">
    <property type="entry name" value="Luciferase-like_dom"/>
</dbReference>
<organism evidence="6 7">
    <name type="scientific">Phytoactinopolyspora mesophila</name>
    <dbReference type="NCBI Taxonomy" id="2650750"/>
    <lineage>
        <taxon>Bacteria</taxon>
        <taxon>Bacillati</taxon>
        <taxon>Actinomycetota</taxon>
        <taxon>Actinomycetes</taxon>
        <taxon>Jiangellales</taxon>
        <taxon>Jiangellaceae</taxon>
        <taxon>Phytoactinopolyspora</taxon>
    </lineage>
</organism>